<dbReference type="GeneID" id="106011289"/>
<dbReference type="Proteomes" id="UP000694888">
    <property type="component" value="Unplaced"/>
</dbReference>
<feature type="region of interest" description="Disordered" evidence="1">
    <location>
        <begin position="195"/>
        <end position="255"/>
    </location>
</feature>
<feature type="signal peptide" evidence="2">
    <location>
        <begin position="1"/>
        <end position="21"/>
    </location>
</feature>
<feature type="compositionally biased region" description="Acidic residues" evidence="1">
    <location>
        <begin position="51"/>
        <end position="65"/>
    </location>
</feature>
<keyword evidence="2" id="KW-0732">Signal</keyword>
<keyword evidence="3" id="KW-1185">Reference proteome</keyword>
<proteinExistence type="predicted"/>
<evidence type="ECO:0000256" key="2">
    <source>
        <dbReference type="SAM" id="SignalP"/>
    </source>
</evidence>
<sequence>MSLKNLLALVVATAVLALATSAVLDPDFSKVNSVQDDLLEKHPENSAYLSDGDDFDDDDEAEDDIDPRTKLDGITLKDLSPEELHLLLEDEDNMVVSELDIIVLRNKVLERTSTLEEAESETGAEDESNTNNDGEENEVEGEGGLFRRKRWGLVARAAARALFRGASRGRLTSSGSRLTRQYTRRGSFNDAVRDFNRFNPSRQSSFNGRVSGRTGQVGNHRVTVRDGSSSGRPTLEIRSPRPDGSSFVRKFRYQQ</sequence>
<evidence type="ECO:0000256" key="1">
    <source>
        <dbReference type="SAM" id="MobiDB-lite"/>
    </source>
</evidence>
<reference evidence="4" key="1">
    <citation type="submission" date="2025-08" db="UniProtKB">
        <authorList>
            <consortium name="RefSeq"/>
        </authorList>
    </citation>
    <scope>IDENTIFICATION</scope>
</reference>
<feature type="chain" id="PRO_5045389350" evidence="2">
    <location>
        <begin position="22"/>
        <end position="255"/>
    </location>
</feature>
<feature type="compositionally biased region" description="Acidic residues" evidence="1">
    <location>
        <begin position="116"/>
        <end position="141"/>
    </location>
</feature>
<organism evidence="3 4">
    <name type="scientific">Aplysia californica</name>
    <name type="common">California sea hare</name>
    <dbReference type="NCBI Taxonomy" id="6500"/>
    <lineage>
        <taxon>Eukaryota</taxon>
        <taxon>Metazoa</taxon>
        <taxon>Spiralia</taxon>
        <taxon>Lophotrochozoa</taxon>
        <taxon>Mollusca</taxon>
        <taxon>Gastropoda</taxon>
        <taxon>Heterobranchia</taxon>
        <taxon>Euthyneura</taxon>
        <taxon>Tectipleura</taxon>
        <taxon>Aplysiida</taxon>
        <taxon>Aplysioidea</taxon>
        <taxon>Aplysiidae</taxon>
        <taxon>Aplysia</taxon>
    </lineage>
</organism>
<feature type="compositionally biased region" description="Polar residues" evidence="1">
    <location>
        <begin position="198"/>
        <end position="217"/>
    </location>
</feature>
<evidence type="ECO:0000313" key="4">
    <source>
        <dbReference type="RefSeq" id="XP_012935878.1"/>
    </source>
</evidence>
<accession>A0ABM0ZWC2</accession>
<name>A0ABM0ZWC2_APLCA</name>
<gene>
    <name evidence="4" type="primary">LOC106011289</name>
</gene>
<dbReference type="RefSeq" id="XP_012935878.1">
    <property type="nucleotide sequence ID" value="XM_013080424.2"/>
</dbReference>
<feature type="region of interest" description="Disordered" evidence="1">
    <location>
        <begin position="42"/>
        <end position="69"/>
    </location>
</feature>
<protein>
    <submittedName>
        <fullName evidence="4">Uncharacterized protein LOC106011289</fullName>
    </submittedName>
</protein>
<feature type="region of interest" description="Disordered" evidence="1">
    <location>
        <begin position="113"/>
        <end position="142"/>
    </location>
</feature>
<evidence type="ECO:0000313" key="3">
    <source>
        <dbReference type="Proteomes" id="UP000694888"/>
    </source>
</evidence>